<name>W7DG46_9LIST</name>
<keyword evidence="2" id="KW-1185">Reference proteome</keyword>
<proteinExistence type="predicted"/>
<dbReference type="AlphaFoldDB" id="W7DG46"/>
<accession>W7DG46</accession>
<comment type="caution">
    <text evidence="1">The sequence shown here is derived from an EMBL/GenBank/DDBJ whole genome shotgun (WGS) entry which is preliminary data.</text>
</comment>
<protein>
    <submittedName>
        <fullName evidence="1">Bile tolerance locus A</fullName>
    </submittedName>
</protein>
<evidence type="ECO:0000313" key="2">
    <source>
        <dbReference type="Proteomes" id="UP000019248"/>
    </source>
</evidence>
<dbReference type="EMBL" id="AODL01000004">
    <property type="protein sequence ID" value="EUJ46431.1"/>
    <property type="molecule type" value="Genomic_DNA"/>
</dbReference>
<gene>
    <name evidence="1" type="ORF">PRIP_03368</name>
</gene>
<sequence length="33" mass="3906">MKLTKQEKSWVLQDWGNSVYSIMITTAILPIYF</sequence>
<dbReference type="Proteomes" id="UP000019248">
    <property type="component" value="Unassembled WGS sequence"/>
</dbReference>
<evidence type="ECO:0000313" key="1">
    <source>
        <dbReference type="EMBL" id="EUJ46431.1"/>
    </source>
</evidence>
<reference evidence="1 2" key="1">
    <citation type="journal article" date="2014" name="Int. J. Syst. Evol. Microbiol.">
        <title>Listeria floridensis sp. nov., Listeria aquatica sp. nov., Listeria cornellensis sp. nov., Listeria riparia sp. nov. and Listeria grandensis sp. nov., from agricultural and natural environments.</title>
        <authorList>
            <person name="den Bakker H.C."/>
            <person name="Warchocki S."/>
            <person name="Wright E.M."/>
            <person name="Allred A.F."/>
            <person name="Ahlstrom C."/>
            <person name="Manuel C.S."/>
            <person name="Stasiewicz M.J."/>
            <person name="Burrell A."/>
            <person name="Roof S."/>
            <person name="Strawn L."/>
            <person name="Fortes E.D."/>
            <person name="Nightingale K.K."/>
            <person name="Kephart D."/>
            <person name="Wiedmann M."/>
        </authorList>
    </citation>
    <scope>NUCLEOTIDE SEQUENCE [LARGE SCALE GENOMIC DNA]</scope>
    <source>
        <strain evidence="1 2">FSL S10-1204</strain>
    </source>
</reference>
<organism evidence="1 2">
    <name type="scientific">Listeria riparia FSL S10-1204</name>
    <dbReference type="NCBI Taxonomy" id="1265816"/>
    <lineage>
        <taxon>Bacteria</taxon>
        <taxon>Bacillati</taxon>
        <taxon>Bacillota</taxon>
        <taxon>Bacilli</taxon>
        <taxon>Bacillales</taxon>
        <taxon>Listeriaceae</taxon>
        <taxon>Listeria</taxon>
    </lineage>
</organism>